<sequence>MSDNGTGRALERFSIDVPQEALDELRARLKATRFAADPGNEEEYYGVSTAYLKPLVEYWADGFDWRAVERALNTFTHHRVEIDGTPVHFLREPGKGPAPIPIILSHGWPWTFHDWSKVVRPLADPAAFGGDPADAFDVIVPSLPGFGFSTPQTKPDMNYWKIADIFHILMTDVLGYGKYAAGGADYGALVTSQLGHKYGPHIHGLHFGTDMIPGIFQHDRFWDLTGGNTIPADASPRLREDLLLFDKTYASHVAVHMLDAQTLTHGLNDSPAGMLAWLLQRWKKWSDRFGDFEEVFPRDHILTNATIYWVNQAIGSSIRSYRNTVRYPWKPEHDRQPQIEPPAGFTFLLGDVYPPGVRTAEERIAAFEHGPTRGWFNPIHVNAHQKGGHFGPWENPEAFIGDIRATFRKLR</sequence>
<comment type="similarity">
    <text evidence="1">Belongs to the peptidase S33 family.</text>
</comment>
<evidence type="ECO:0000313" key="7">
    <source>
        <dbReference type="Proteomes" id="UP000645217"/>
    </source>
</evidence>
<dbReference type="GO" id="GO:0004301">
    <property type="term" value="F:epoxide hydrolase activity"/>
    <property type="evidence" value="ECO:0007669"/>
    <property type="project" value="TreeGrafter"/>
</dbReference>
<dbReference type="InterPro" id="IPR000639">
    <property type="entry name" value="Epox_hydrolase-like"/>
</dbReference>
<dbReference type="AlphaFoldDB" id="A0A917QW96"/>
<evidence type="ECO:0000256" key="3">
    <source>
        <dbReference type="ARBA" id="ARBA00022801"/>
    </source>
</evidence>
<reference evidence="6" key="2">
    <citation type="submission" date="2020-09" db="EMBL/GenBank/DDBJ databases">
        <authorList>
            <person name="Sun Q."/>
            <person name="Ohkuma M."/>
        </authorList>
    </citation>
    <scope>NUCLEOTIDE SEQUENCE</scope>
    <source>
        <strain evidence="6">JCM 13064</strain>
    </source>
</reference>
<evidence type="ECO:0000259" key="5">
    <source>
        <dbReference type="Pfam" id="PF06441"/>
    </source>
</evidence>
<evidence type="ECO:0000313" key="6">
    <source>
        <dbReference type="EMBL" id="GGK71664.1"/>
    </source>
</evidence>
<dbReference type="PRINTS" id="PR00412">
    <property type="entry name" value="EPOXHYDRLASE"/>
</dbReference>
<feature type="active site" description="Proton acceptor" evidence="4">
    <location>
        <position position="389"/>
    </location>
</feature>
<keyword evidence="7" id="KW-1185">Reference proteome</keyword>
<reference evidence="6" key="1">
    <citation type="journal article" date="2014" name="Int. J. Syst. Evol. Microbiol.">
        <title>Complete genome sequence of Corynebacterium casei LMG S-19264T (=DSM 44701T), isolated from a smear-ripened cheese.</title>
        <authorList>
            <consortium name="US DOE Joint Genome Institute (JGI-PGF)"/>
            <person name="Walter F."/>
            <person name="Albersmeier A."/>
            <person name="Kalinowski J."/>
            <person name="Ruckert C."/>
        </authorList>
    </citation>
    <scope>NUCLEOTIDE SEQUENCE</scope>
    <source>
        <strain evidence="6">JCM 13064</strain>
    </source>
</reference>
<name>A0A917QW96_9ACTN</name>
<dbReference type="Pfam" id="PF06441">
    <property type="entry name" value="EHN"/>
    <property type="match status" value="1"/>
</dbReference>
<accession>A0A917QW96</accession>
<keyword evidence="3" id="KW-0378">Hydrolase</keyword>
<evidence type="ECO:0000256" key="1">
    <source>
        <dbReference type="ARBA" id="ARBA00010088"/>
    </source>
</evidence>
<dbReference type="EMBL" id="BMNT01000005">
    <property type="protein sequence ID" value="GGK71664.1"/>
    <property type="molecule type" value="Genomic_DNA"/>
</dbReference>
<feature type="active site" description="Proton donor" evidence="4">
    <location>
        <position position="321"/>
    </location>
</feature>
<dbReference type="InterPro" id="IPR010497">
    <property type="entry name" value="Epoxide_hydro_N"/>
</dbReference>
<dbReference type="Proteomes" id="UP000645217">
    <property type="component" value="Unassembled WGS sequence"/>
</dbReference>
<evidence type="ECO:0000256" key="2">
    <source>
        <dbReference type="ARBA" id="ARBA00022797"/>
    </source>
</evidence>
<feature type="domain" description="Epoxide hydrolase N-terminal" evidence="5">
    <location>
        <begin position="11"/>
        <end position="114"/>
    </location>
</feature>
<dbReference type="PIRSF" id="PIRSF001112">
    <property type="entry name" value="Epoxide_hydrolase"/>
    <property type="match status" value="1"/>
</dbReference>
<dbReference type="PANTHER" id="PTHR21661">
    <property type="entry name" value="EPOXIDE HYDROLASE 1-RELATED"/>
    <property type="match status" value="1"/>
</dbReference>
<dbReference type="InterPro" id="IPR016292">
    <property type="entry name" value="Epoxide_hydrolase"/>
</dbReference>
<evidence type="ECO:0000256" key="4">
    <source>
        <dbReference type="PIRSR" id="PIRSR001112-1"/>
    </source>
</evidence>
<dbReference type="SUPFAM" id="SSF53474">
    <property type="entry name" value="alpha/beta-Hydrolases"/>
    <property type="match status" value="1"/>
</dbReference>
<dbReference type="Gene3D" id="3.40.50.1820">
    <property type="entry name" value="alpha/beta hydrolase"/>
    <property type="match status" value="1"/>
</dbReference>
<proteinExistence type="inferred from homology"/>
<organism evidence="6 7">
    <name type="scientific">Sphaerisporangium melleum</name>
    <dbReference type="NCBI Taxonomy" id="321316"/>
    <lineage>
        <taxon>Bacteria</taxon>
        <taxon>Bacillati</taxon>
        <taxon>Actinomycetota</taxon>
        <taxon>Actinomycetes</taxon>
        <taxon>Streptosporangiales</taxon>
        <taxon>Streptosporangiaceae</taxon>
        <taxon>Sphaerisporangium</taxon>
    </lineage>
</organism>
<gene>
    <name evidence="6" type="ORF">GCM10007964_13140</name>
</gene>
<dbReference type="GO" id="GO:0097176">
    <property type="term" value="P:epoxide metabolic process"/>
    <property type="evidence" value="ECO:0007669"/>
    <property type="project" value="TreeGrafter"/>
</dbReference>
<comment type="caution">
    <text evidence="6">The sequence shown here is derived from an EMBL/GenBank/DDBJ whole genome shotgun (WGS) entry which is preliminary data.</text>
</comment>
<dbReference type="RefSeq" id="WP_189162026.1">
    <property type="nucleotide sequence ID" value="NZ_BMNT01000005.1"/>
</dbReference>
<protein>
    <submittedName>
        <fullName evidence="6">Multidrug MFS transporter</fullName>
    </submittedName>
</protein>
<dbReference type="InterPro" id="IPR029058">
    <property type="entry name" value="AB_hydrolase_fold"/>
</dbReference>
<feature type="active site" description="Nucleophile" evidence="4">
    <location>
        <position position="185"/>
    </location>
</feature>
<dbReference type="PANTHER" id="PTHR21661:SF35">
    <property type="entry name" value="EPOXIDE HYDROLASE"/>
    <property type="match status" value="1"/>
</dbReference>
<keyword evidence="2" id="KW-0058">Aromatic hydrocarbons catabolism</keyword>